<dbReference type="Gene3D" id="1.10.10.10">
    <property type="entry name" value="Winged helix-like DNA-binding domain superfamily/Winged helix DNA-binding domain"/>
    <property type="match status" value="1"/>
</dbReference>
<dbReference type="GO" id="GO:0031573">
    <property type="term" value="P:mitotic intra-S DNA damage checkpoint signaling"/>
    <property type="evidence" value="ECO:0007669"/>
    <property type="project" value="TreeGrafter"/>
</dbReference>
<dbReference type="GO" id="GO:0000727">
    <property type="term" value="P:double-strand break repair via break-induced replication"/>
    <property type="evidence" value="ECO:0007669"/>
    <property type="project" value="UniProtKB-UniRule"/>
</dbReference>
<dbReference type="GO" id="GO:0006308">
    <property type="term" value="P:DNA catabolic process"/>
    <property type="evidence" value="ECO:0007669"/>
    <property type="project" value="UniProtKB-UniRule"/>
</dbReference>
<dbReference type="GO" id="GO:0048257">
    <property type="term" value="F:3'-flap endonuclease activity"/>
    <property type="evidence" value="ECO:0007669"/>
    <property type="project" value="TreeGrafter"/>
</dbReference>
<dbReference type="GO" id="GO:0000712">
    <property type="term" value="P:resolution of meiotic recombination intermediates"/>
    <property type="evidence" value="ECO:0007669"/>
    <property type="project" value="TreeGrafter"/>
</dbReference>
<dbReference type="PANTHER" id="PTHR13451:SF0">
    <property type="entry name" value="CROSSOVER JUNCTION ENDONUCLEASE MUS81"/>
    <property type="match status" value="1"/>
</dbReference>
<feature type="region of interest" description="Disordered" evidence="14">
    <location>
        <begin position="83"/>
        <end position="107"/>
    </location>
</feature>
<keyword evidence="7 13" id="KW-0227">DNA damage</keyword>
<evidence type="ECO:0000256" key="11">
    <source>
        <dbReference type="ARBA" id="ARBA00023204"/>
    </source>
</evidence>
<comment type="subcellular location">
    <subcellularLocation>
        <location evidence="2 13">Nucleus</location>
    </subcellularLocation>
</comment>
<evidence type="ECO:0000256" key="1">
    <source>
        <dbReference type="ARBA" id="ARBA00001946"/>
    </source>
</evidence>
<dbReference type="Pfam" id="PF21136">
    <property type="entry name" value="WHD_MUS81"/>
    <property type="match status" value="1"/>
</dbReference>
<dbReference type="InterPro" id="IPR047417">
    <property type="entry name" value="WHD_MUS81"/>
</dbReference>
<feature type="region of interest" description="Disordered" evidence="14">
    <location>
        <begin position="146"/>
        <end position="165"/>
    </location>
</feature>
<keyword evidence="5 13" id="KW-0479">Metal-binding</keyword>
<name>A0A9Q1N142_9SOLA</name>
<organism evidence="16 17">
    <name type="scientific">Anisodus acutangulus</name>
    <dbReference type="NCBI Taxonomy" id="402998"/>
    <lineage>
        <taxon>Eukaryota</taxon>
        <taxon>Viridiplantae</taxon>
        <taxon>Streptophyta</taxon>
        <taxon>Embryophyta</taxon>
        <taxon>Tracheophyta</taxon>
        <taxon>Spermatophyta</taxon>
        <taxon>Magnoliopsida</taxon>
        <taxon>eudicotyledons</taxon>
        <taxon>Gunneridae</taxon>
        <taxon>Pentapetalae</taxon>
        <taxon>asterids</taxon>
        <taxon>lamiids</taxon>
        <taxon>Solanales</taxon>
        <taxon>Solanaceae</taxon>
        <taxon>Solanoideae</taxon>
        <taxon>Hyoscyameae</taxon>
        <taxon>Anisodus</taxon>
    </lineage>
</organism>
<dbReference type="EC" id="3.1.22.-" evidence="13"/>
<evidence type="ECO:0000256" key="9">
    <source>
        <dbReference type="ARBA" id="ARBA00022842"/>
    </source>
</evidence>
<keyword evidence="9 13" id="KW-0460">Magnesium</keyword>
<dbReference type="OrthoDB" id="5963188at2759"/>
<evidence type="ECO:0000259" key="15">
    <source>
        <dbReference type="Pfam" id="PF21136"/>
    </source>
</evidence>
<accession>A0A9Q1N142</accession>
<comment type="caution">
    <text evidence="16">The sequence shown here is derived from an EMBL/GenBank/DDBJ whole genome shotgun (WGS) entry which is preliminary data.</text>
</comment>
<dbReference type="InterPro" id="IPR033309">
    <property type="entry name" value="Mus81"/>
</dbReference>
<comment type="cofactor">
    <cofactor evidence="1 13">
        <name>Mg(2+)</name>
        <dbReference type="ChEBI" id="CHEBI:18420"/>
    </cofactor>
</comment>
<comment type="function">
    <text evidence="13">Interacts with EME1 to form a DNA structure-specific endonuclease with substrate preference for branched DNA structures with a 5'-end at the branch nick. Typical substrates include 3'-flap structures, D-loops, replication forks and nicked Holliday junctions. May be required in mitosis for the processing of stalled or collapsed replication fork intermediates. May be required in meiosis for the repair of meiosis-specific double strand breaks subsequent to single-end invasion (SEI).</text>
</comment>
<dbReference type="GO" id="GO:0046872">
    <property type="term" value="F:metal ion binding"/>
    <property type="evidence" value="ECO:0007669"/>
    <property type="project" value="UniProtKB-UniRule"/>
</dbReference>
<reference evidence="17" key="1">
    <citation type="journal article" date="2023" name="Proc. Natl. Acad. Sci. U.S.A.">
        <title>Genomic and structural basis for evolution of tropane alkaloid biosynthesis.</title>
        <authorList>
            <person name="Wanga Y.-J."/>
            <person name="Taina T."/>
            <person name="Yua J.-Y."/>
            <person name="Lia J."/>
            <person name="Xua B."/>
            <person name="Chenc J."/>
            <person name="D'Auriad J.C."/>
            <person name="Huanga J.-P."/>
            <person name="Huanga S.-X."/>
        </authorList>
    </citation>
    <scope>NUCLEOTIDE SEQUENCE [LARGE SCALE GENOMIC DNA]</scope>
    <source>
        <strain evidence="17">cv. KIB-2019</strain>
    </source>
</reference>
<evidence type="ECO:0000256" key="10">
    <source>
        <dbReference type="ARBA" id="ARBA00023172"/>
    </source>
</evidence>
<keyword evidence="17" id="KW-1185">Reference proteome</keyword>
<keyword evidence="6 13" id="KW-0255">Endonuclease</keyword>
<dbReference type="GO" id="GO:0005634">
    <property type="term" value="C:nucleus"/>
    <property type="evidence" value="ECO:0007669"/>
    <property type="project" value="UniProtKB-SubCell"/>
</dbReference>
<keyword evidence="11 13" id="KW-0234">DNA repair</keyword>
<sequence length="430" mass="47817">MEYQKKVVCQENEELSTYMWNKKQEMAQSPNGISDNISKTLHKAYTNLCKSKTPIKTLKEFSEIKGVGKWLLRLMKGFFEADDRGASSSEDTDDSTEKGKRNKGTRRYMPQKNSVAYALLITLYMSTTNGEKFMHKQELIDATEASGLSRAPVGPEKGKGKPGQFSSPRDWYIGWSCMANLISKGLVAKSSCPAKYMLTEEGKEIAQECILRSGIADSKEISASLTGFSNLNKGDMPDKATTSNLSNMKVQSTTSVSEKALPLSQSTDKVRERAVPLSQSTGKKKMNVIPSESLDRFVQMGFSKEQVIRAYSEVLETSQNKDILLIWPSVLCRLREDQVYGQVGNTRVEDRLSESTCNGTVNSAKPSHLADFAQCSNSLRACSSTLVDEQLPCLETRSNLLAVLPLAYGEQFQDVFEVVLILDDREQFTS</sequence>
<evidence type="ECO:0000256" key="13">
    <source>
        <dbReference type="RuleBase" id="RU369042"/>
    </source>
</evidence>
<evidence type="ECO:0000256" key="4">
    <source>
        <dbReference type="ARBA" id="ARBA00022722"/>
    </source>
</evidence>
<feature type="domain" description="MUS81 winged helix" evidence="15">
    <location>
        <begin position="110"/>
        <end position="207"/>
    </location>
</feature>
<dbReference type="EMBL" id="JAJAGQ010000001">
    <property type="protein sequence ID" value="KAJ8573633.1"/>
    <property type="molecule type" value="Genomic_DNA"/>
</dbReference>
<keyword evidence="4 13" id="KW-0540">Nuclease</keyword>
<keyword evidence="8 13" id="KW-0378">Hydrolase</keyword>
<evidence type="ECO:0000256" key="6">
    <source>
        <dbReference type="ARBA" id="ARBA00022759"/>
    </source>
</evidence>
<dbReference type="Proteomes" id="UP001152561">
    <property type="component" value="Unassembled WGS sequence"/>
</dbReference>
<dbReference type="GO" id="GO:0008821">
    <property type="term" value="F:crossover junction DNA endonuclease activity"/>
    <property type="evidence" value="ECO:0007669"/>
    <property type="project" value="UniProtKB-UniRule"/>
</dbReference>
<evidence type="ECO:0000256" key="7">
    <source>
        <dbReference type="ARBA" id="ARBA00022763"/>
    </source>
</evidence>
<gene>
    <name evidence="16" type="ORF">K7X08_010144</name>
</gene>
<protein>
    <recommendedName>
        <fullName evidence="13">Crossover junction endonuclease MUS81</fullName>
        <ecNumber evidence="13">3.1.22.-</ecNumber>
    </recommendedName>
</protein>
<dbReference type="PANTHER" id="PTHR13451">
    <property type="entry name" value="CLASS II CROSSOVER JUNCTION ENDONUCLEASE MUS81"/>
    <property type="match status" value="1"/>
</dbReference>
<dbReference type="GO" id="GO:0003677">
    <property type="term" value="F:DNA binding"/>
    <property type="evidence" value="ECO:0007669"/>
    <property type="project" value="UniProtKB-UniRule"/>
</dbReference>
<evidence type="ECO:0000256" key="14">
    <source>
        <dbReference type="SAM" id="MobiDB-lite"/>
    </source>
</evidence>
<evidence type="ECO:0000313" key="16">
    <source>
        <dbReference type="EMBL" id="KAJ8573633.1"/>
    </source>
</evidence>
<dbReference type="CDD" id="cd21036">
    <property type="entry name" value="WH_MUS81"/>
    <property type="match status" value="1"/>
</dbReference>
<evidence type="ECO:0000256" key="3">
    <source>
        <dbReference type="ARBA" id="ARBA00010015"/>
    </source>
</evidence>
<comment type="similarity">
    <text evidence="3 13">Belongs to the XPF family.</text>
</comment>
<evidence type="ECO:0000256" key="2">
    <source>
        <dbReference type="ARBA" id="ARBA00004123"/>
    </source>
</evidence>
<keyword evidence="12 13" id="KW-0539">Nucleus</keyword>
<dbReference type="FunFam" id="1.10.10.10:FF:000307">
    <property type="entry name" value="Crossover junction endonuclease MUS81"/>
    <property type="match status" value="1"/>
</dbReference>
<keyword evidence="10 13" id="KW-0233">DNA recombination</keyword>
<evidence type="ECO:0000256" key="5">
    <source>
        <dbReference type="ARBA" id="ARBA00022723"/>
    </source>
</evidence>
<dbReference type="GO" id="GO:0048476">
    <property type="term" value="C:Holliday junction resolvase complex"/>
    <property type="evidence" value="ECO:0007669"/>
    <property type="project" value="UniProtKB-UniRule"/>
</dbReference>
<evidence type="ECO:0000256" key="8">
    <source>
        <dbReference type="ARBA" id="ARBA00022801"/>
    </source>
</evidence>
<comment type="subunit">
    <text evidence="13">Interacts with EME1.</text>
</comment>
<dbReference type="InterPro" id="IPR036388">
    <property type="entry name" value="WH-like_DNA-bd_sf"/>
</dbReference>
<evidence type="ECO:0000256" key="12">
    <source>
        <dbReference type="ARBA" id="ARBA00023242"/>
    </source>
</evidence>
<proteinExistence type="inferred from homology"/>
<dbReference type="AlphaFoldDB" id="A0A9Q1N142"/>
<evidence type="ECO:0000313" key="17">
    <source>
        <dbReference type="Proteomes" id="UP001152561"/>
    </source>
</evidence>